<keyword evidence="2" id="KW-1185">Reference proteome</keyword>
<dbReference type="EMBL" id="UYRT01099685">
    <property type="protein sequence ID" value="VDN42250.1"/>
    <property type="molecule type" value="Genomic_DNA"/>
</dbReference>
<dbReference type="AlphaFoldDB" id="A0A183ESQ3"/>
<dbReference type="OrthoDB" id="372421at2759"/>
<evidence type="ECO:0000313" key="3">
    <source>
        <dbReference type="WBParaSite" id="GPUH_0002402401-mRNA-1"/>
    </source>
</evidence>
<evidence type="ECO:0000313" key="2">
    <source>
        <dbReference type="Proteomes" id="UP000271098"/>
    </source>
</evidence>
<dbReference type="Gene3D" id="3.40.50.1010">
    <property type="entry name" value="5'-nuclease"/>
    <property type="match status" value="1"/>
</dbReference>
<accession>A0A183ESQ3</accession>
<reference evidence="3" key="1">
    <citation type="submission" date="2016-06" db="UniProtKB">
        <authorList>
            <consortium name="WormBaseParasite"/>
        </authorList>
    </citation>
    <scope>IDENTIFICATION</scope>
</reference>
<organism evidence="3">
    <name type="scientific">Gongylonema pulchrum</name>
    <dbReference type="NCBI Taxonomy" id="637853"/>
    <lineage>
        <taxon>Eukaryota</taxon>
        <taxon>Metazoa</taxon>
        <taxon>Ecdysozoa</taxon>
        <taxon>Nematoda</taxon>
        <taxon>Chromadorea</taxon>
        <taxon>Rhabditida</taxon>
        <taxon>Spirurina</taxon>
        <taxon>Spiruromorpha</taxon>
        <taxon>Spiruroidea</taxon>
        <taxon>Gongylonematidae</taxon>
        <taxon>Gongylonema</taxon>
    </lineage>
</organism>
<sequence length="96" mass="10810">MLELNVKQSGISKRVLNVLYRKTKSGKVVKRVHEQYLRSDIGCGLDSCRCCQPVEGHSLTDLSERISSTVPINHAIILDSSAIIRFHHLFENSVFS</sequence>
<gene>
    <name evidence="1" type="ORF">GPUH_LOCUS23994</name>
</gene>
<name>A0A183ESQ3_9BILA</name>
<proteinExistence type="predicted"/>
<dbReference type="WBParaSite" id="GPUH_0002402401-mRNA-1">
    <property type="protein sequence ID" value="GPUH_0002402401-mRNA-1"/>
    <property type="gene ID" value="GPUH_0002402401"/>
</dbReference>
<protein>
    <submittedName>
        <fullName evidence="3">Fe_hyd_lg_C domain-containing protein</fullName>
    </submittedName>
</protein>
<evidence type="ECO:0000313" key="1">
    <source>
        <dbReference type="EMBL" id="VDN42250.1"/>
    </source>
</evidence>
<dbReference type="Proteomes" id="UP000271098">
    <property type="component" value="Unassembled WGS sequence"/>
</dbReference>
<reference evidence="1 2" key="2">
    <citation type="submission" date="2018-11" db="EMBL/GenBank/DDBJ databases">
        <authorList>
            <consortium name="Pathogen Informatics"/>
        </authorList>
    </citation>
    <scope>NUCLEOTIDE SEQUENCE [LARGE SCALE GENOMIC DNA]</scope>
</reference>